<reference evidence="10" key="1">
    <citation type="journal article" date="2020" name="Stud. Mycol.">
        <title>101 Dothideomycetes genomes: a test case for predicting lifestyles and emergence of pathogens.</title>
        <authorList>
            <person name="Haridas S."/>
            <person name="Albert R."/>
            <person name="Binder M."/>
            <person name="Bloem J."/>
            <person name="Labutti K."/>
            <person name="Salamov A."/>
            <person name="Andreopoulos B."/>
            <person name="Baker S."/>
            <person name="Barry K."/>
            <person name="Bills G."/>
            <person name="Bluhm B."/>
            <person name="Cannon C."/>
            <person name="Castanera R."/>
            <person name="Culley D."/>
            <person name="Daum C."/>
            <person name="Ezra D."/>
            <person name="Gonzalez J."/>
            <person name="Henrissat B."/>
            <person name="Kuo A."/>
            <person name="Liang C."/>
            <person name="Lipzen A."/>
            <person name="Lutzoni F."/>
            <person name="Magnuson J."/>
            <person name="Mondo S."/>
            <person name="Nolan M."/>
            <person name="Ohm R."/>
            <person name="Pangilinan J."/>
            <person name="Park H.-J."/>
            <person name="Ramirez L."/>
            <person name="Alfaro M."/>
            <person name="Sun H."/>
            <person name="Tritt A."/>
            <person name="Yoshinaga Y."/>
            <person name="Zwiers L.-H."/>
            <person name="Turgeon B."/>
            <person name="Goodwin S."/>
            <person name="Spatafora J."/>
            <person name="Crous P."/>
            <person name="Grigoriev I."/>
        </authorList>
    </citation>
    <scope>NUCLEOTIDE SEQUENCE</scope>
    <source>
        <strain evidence="10">CBS 113818</strain>
    </source>
</reference>
<feature type="compositionally biased region" description="Basic and acidic residues" evidence="8">
    <location>
        <begin position="1"/>
        <end position="19"/>
    </location>
</feature>
<feature type="region of interest" description="Disordered" evidence="8">
    <location>
        <begin position="1"/>
        <end position="26"/>
    </location>
</feature>
<dbReference type="SUPFAM" id="SSF57701">
    <property type="entry name" value="Zn2/Cys6 DNA-binding domain"/>
    <property type="match status" value="1"/>
</dbReference>
<evidence type="ECO:0000259" key="9">
    <source>
        <dbReference type="PROSITE" id="PS50048"/>
    </source>
</evidence>
<dbReference type="GO" id="GO:0000978">
    <property type="term" value="F:RNA polymerase II cis-regulatory region sequence-specific DNA binding"/>
    <property type="evidence" value="ECO:0007669"/>
    <property type="project" value="TreeGrafter"/>
</dbReference>
<evidence type="ECO:0000256" key="8">
    <source>
        <dbReference type="SAM" id="MobiDB-lite"/>
    </source>
</evidence>
<dbReference type="Pfam" id="PF00172">
    <property type="entry name" value="Zn_clus"/>
    <property type="match status" value="1"/>
</dbReference>
<keyword evidence="7" id="KW-0175">Coiled coil</keyword>
<sequence>MSARSPDDESRDNSPEHTESPGGKRTSKKRKVLSCYACRNRKMKCDRVYPVCGRCQKTGRADQCTYDPRLLEDLTGNNGVHMDGHTAALAHSGNPTQEHPLSILTLDALRWKSRAQETRIEELEGKLAAKENDTHPSHFKNTRAVEPVVKQELMFRGKGFKTQFQGPTSVMSTIAQFRELQAFTREALTLDHSIIRVKTDFKTFRDRRKVATKQMDNQIHGTSDEVFSILPERTLVDQQITLYFGTWETSYRIIHEPSFWKEYATFWEQGSREPPQTGFAVMILLIIATAKCLMPKEDVFIGDTTSDRQSASDIITICDTWINRQPRKRLILQFFQLQCLSLFAKRANCVKMKQDWISSGDLVRLALASGMHRDPSLLSIGKMSAFDKEMKKRLWVTIMELELQSSLETGLPSSLTALYWDTSAPANLPDDALSTETQELPASRPIEHFTSASYLCISRQSIPFRLHLLQLLNDPSEKLPYSEVLHYDAQIHELLSQLPKWDNARASIPAALLRIQFRQFLLLLHKPFAKLAPKNDRYVYSFTTCLNAAGSIVASHDELLSKGVLGLNNIRNDIVRVGLTLSQIVYHNCTLHGPVRPPPPPLPGSEGHFADPQAPGADNPLNKFAPGVDVSLAVTPQEPYLARTLCTSAVDLLELIGQLYEQKVMRMGTGYMEYWLLCAAIGMLPPPSSSKPPTTSIAHIMSPSDDIQIRCRKTLDRFQTLSFRVLALQKDPQNSFASSLRNTMASASPSDGRTPGSVGIDANTGFGAISSAASNAAYSAMPGMGMGLGLEPSTKDMNGAFDNLQDMQVDMSGWNFPDFWAFDLGGDF</sequence>
<dbReference type="EMBL" id="MU006217">
    <property type="protein sequence ID" value="KAF2831892.1"/>
    <property type="molecule type" value="Genomic_DNA"/>
</dbReference>
<evidence type="ECO:0000256" key="4">
    <source>
        <dbReference type="ARBA" id="ARBA00023125"/>
    </source>
</evidence>
<evidence type="ECO:0000256" key="7">
    <source>
        <dbReference type="SAM" id="Coils"/>
    </source>
</evidence>
<keyword evidence="6" id="KW-0539">Nucleus</keyword>
<feature type="domain" description="Zn(2)-C6 fungal-type" evidence="9">
    <location>
        <begin position="34"/>
        <end position="66"/>
    </location>
</feature>
<dbReference type="SMART" id="SM00066">
    <property type="entry name" value="GAL4"/>
    <property type="match status" value="1"/>
</dbReference>
<dbReference type="Proteomes" id="UP000799424">
    <property type="component" value="Unassembled WGS sequence"/>
</dbReference>
<evidence type="ECO:0000256" key="2">
    <source>
        <dbReference type="ARBA" id="ARBA00022833"/>
    </source>
</evidence>
<keyword evidence="3" id="KW-0805">Transcription regulation</keyword>
<dbReference type="PANTHER" id="PTHR31944:SF130">
    <property type="entry name" value="ZN(II)2CYS6 TRANSCRIPTION FACTO (EUROFUNG)"/>
    <property type="match status" value="1"/>
</dbReference>
<evidence type="ECO:0000256" key="3">
    <source>
        <dbReference type="ARBA" id="ARBA00023015"/>
    </source>
</evidence>
<dbReference type="InterPro" id="IPR007219">
    <property type="entry name" value="XnlR_reg_dom"/>
</dbReference>
<dbReference type="Gene3D" id="4.10.240.10">
    <property type="entry name" value="Zn(2)-C6 fungal-type DNA-binding domain"/>
    <property type="match status" value="1"/>
</dbReference>
<evidence type="ECO:0000256" key="6">
    <source>
        <dbReference type="ARBA" id="ARBA00023242"/>
    </source>
</evidence>
<dbReference type="AlphaFoldDB" id="A0A6A7AF50"/>
<dbReference type="InterPro" id="IPR051430">
    <property type="entry name" value="Fungal_TF_Env_Response"/>
</dbReference>
<proteinExistence type="predicted"/>
<dbReference type="Pfam" id="PF04082">
    <property type="entry name" value="Fungal_trans"/>
    <property type="match status" value="1"/>
</dbReference>
<dbReference type="PANTHER" id="PTHR31944">
    <property type="entry name" value="HEME-RESPONSIVE ZINC FINGER TRANSCRIPTION FACTOR HAP1"/>
    <property type="match status" value="1"/>
</dbReference>
<dbReference type="GO" id="GO:0008270">
    <property type="term" value="F:zinc ion binding"/>
    <property type="evidence" value="ECO:0007669"/>
    <property type="project" value="InterPro"/>
</dbReference>
<evidence type="ECO:0000313" key="11">
    <source>
        <dbReference type="Proteomes" id="UP000799424"/>
    </source>
</evidence>
<keyword evidence="2" id="KW-0862">Zinc</keyword>
<dbReference type="InterPro" id="IPR001138">
    <property type="entry name" value="Zn2Cys6_DnaBD"/>
</dbReference>
<evidence type="ECO:0000256" key="5">
    <source>
        <dbReference type="ARBA" id="ARBA00023163"/>
    </source>
</evidence>
<dbReference type="CDD" id="cd12148">
    <property type="entry name" value="fungal_TF_MHR"/>
    <property type="match status" value="1"/>
</dbReference>
<dbReference type="OrthoDB" id="4236860at2759"/>
<feature type="coiled-coil region" evidence="7">
    <location>
        <begin position="106"/>
        <end position="133"/>
    </location>
</feature>
<dbReference type="InterPro" id="IPR036864">
    <property type="entry name" value="Zn2-C6_fun-type_DNA-bd_sf"/>
</dbReference>
<dbReference type="GO" id="GO:0006351">
    <property type="term" value="P:DNA-templated transcription"/>
    <property type="evidence" value="ECO:0007669"/>
    <property type="project" value="InterPro"/>
</dbReference>
<name>A0A6A7AF50_9PLEO</name>
<evidence type="ECO:0000313" key="10">
    <source>
        <dbReference type="EMBL" id="KAF2831892.1"/>
    </source>
</evidence>
<accession>A0A6A7AF50</accession>
<dbReference type="CDD" id="cd00067">
    <property type="entry name" value="GAL4"/>
    <property type="match status" value="1"/>
</dbReference>
<dbReference type="PROSITE" id="PS50048">
    <property type="entry name" value="ZN2_CY6_FUNGAL_2"/>
    <property type="match status" value="1"/>
</dbReference>
<keyword evidence="5" id="KW-0804">Transcription</keyword>
<organism evidence="10 11">
    <name type="scientific">Ophiobolus disseminans</name>
    <dbReference type="NCBI Taxonomy" id="1469910"/>
    <lineage>
        <taxon>Eukaryota</taxon>
        <taxon>Fungi</taxon>
        <taxon>Dikarya</taxon>
        <taxon>Ascomycota</taxon>
        <taxon>Pezizomycotina</taxon>
        <taxon>Dothideomycetes</taxon>
        <taxon>Pleosporomycetidae</taxon>
        <taxon>Pleosporales</taxon>
        <taxon>Pleosporineae</taxon>
        <taxon>Phaeosphaeriaceae</taxon>
        <taxon>Ophiobolus</taxon>
    </lineage>
</organism>
<evidence type="ECO:0000256" key="1">
    <source>
        <dbReference type="ARBA" id="ARBA00022723"/>
    </source>
</evidence>
<gene>
    <name evidence="10" type="ORF">CC86DRAFT_280602</name>
</gene>
<keyword evidence="11" id="KW-1185">Reference proteome</keyword>
<dbReference type="GO" id="GO:0005634">
    <property type="term" value="C:nucleus"/>
    <property type="evidence" value="ECO:0007669"/>
    <property type="project" value="TreeGrafter"/>
</dbReference>
<keyword evidence="4" id="KW-0238">DNA-binding</keyword>
<protein>
    <recommendedName>
        <fullName evidence="9">Zn(2)-C6 fungal-type domain-containing protein</fullName>
    </recommendedName>
</protein>
<dbReference type="PROSITE" id="PS00463">
    <property type="entry name" value="ZN2_CY6_FUNGAL_1"/>
    <property type="match status" value="1"/>
</dbReference>
<dbReference type="GO" id="GO:0001228">
    <property type="term" value="F:DNA-binding transcription activator activity, RNA polymerase II-specific"/>
    <property type="evidence" value="ECO:0007669"/>
    <property type="project" value="TreeGrafter"/>
</dbReference>
<keyword evidence="1" id="KW-0479">Metal-binding</keyword>